<dbReference type="Pfam" id="PF12146">
    <property type="entry name" value="Hydrolase_4"/>
    <property type="match status" value="1"/>
</dbReference>
<dbReference type="EMBL" id="LAZL01000023">
    <property type="protein sequence ID" value="KMT64565.1"/>
    <property type="molecule type" value="Genomic_DNA"/>
</dbReference>
<dbReference type="AlphaFoldDB" id="A0A0J8GP25"/>
<protein>
    <recommendedName>
        <fullName evidence="1">Serine aminopeptidase S33 domain-containing protein</fullName>
    </recommendedName>
</protein>
<dbReference type="InterPro" id="IPR051044">
    <property type="entry name" value="MAG_DAG_Lipase"/>
</dbReference>
<evidence type="ECO:0000313" key="3">
    <source>
        <dbReference type="Proteomes" id="UP000037600"/>
    </source>
</evidence>
<feature type="domain" description="Serine aminopeptidase S33" evidence="1">
    <location>
        <begin position="54"/>
        <end position="309"/>
    </location>
</feature>
<dbReference type="Gene3D" id="3.40.50.1820">
    <property type="entry name" value="alpha/beta hydrolase"/>
    <property type="match status" value="1"/>
</dbReference>
<name>A0A0J8GP25_9ALTE</name>
<dbReference type="STRING" id="1513271.XM47_14025"/>
<dbReference type="PATRIC" id="fig|1513271.3.peg.2881"/>
<dbReference type="SUPFAM" id="SSF53474">
    <property type="entry name" value="alpha/beta-Hydrolases"/>
    <property type="match status" value="1"/>
</dbReference>
<dbReference type="Proteomes" id="UP000037600">
    <property type="component" value="Unassembled WGS sequence"/>
</dbReference>
<dbReference type="InterPro" id="IPR022742">
    <property type="entry name" value="Hydrolase_4"/>
</dbReference>
<dbReference type="InterPro" id="IPR029058">
    <property type="entry name" value="AB_hydrolase_fold"/>
</dbReference>
<proteinExistence type="predicted"/>
<reference evidence="2 3" key="1">
    <citation type="submission" date="2015-04" db="EMBL/GenBank/DDBJ databases">
        <title>Draft Genome Sequence of the Novel Agar-Digesting Marine Bacterium Q1.</title>
        <authorList>
            <person name="Li Y."/>
            <person name="Li D."/>
            <person name="Chen G."/>
            <person name="Du Z."/>
        </authorList>
    </citation>
    <scope>NUCLEOTIDE SEQUENCE [LARGE SCALE GENOMIC DNA]</scope>
    <source>
        <strain evidence="2 3">Q1</strain>
    </source>
</reference>
<sequence length="326" mass="37492">MSFSNYFPLDQREAQWQAFQHQDIHPFWQEFATESVYQTQDNINLHYAFIKNPNSKKLIVLLPGRVESYLKYKELAYDLFHAGFSIFTIDHRGQGQSSRSLKDPEKGYVKKFDYFADDLNAVLESTQLLQHHEEVCCLAHSMGSAIALNWQHRYKIGLKKLVLVAPMLGINAGPLTQVGAKWVASISDKLARCIKPEAPYFIGQHGYQRHEYKDNNLCRSLHRFEHGQDILAKYPLGGVTTTWLYQALKFISTLPEVAKSLSCDTFLLQAENELIVSLNAQNEWTCLAEGKVTKKLVKEARHEILMESDRIREPLILELIEFLTSN</sequence>
<organism evidence="2 3">
    <name type="scientific">Catenovulum maritimum</name>
    <dbReference type="NCBI Taxonomy" id="1513271"/>
    <lineage>
        <taxon>Bacteria</taxon>
        <taxon>Pseudomonadati</taxon>
        <taxon>Pseudomonadota</taxon>
        <taxon>Gammaproteobacteria</taxon>
        <taxon>Alteromonadales</taxon>
        <taxon>Alteromonadaceae</taxon>
        <taxon>Catenovulum</taxon>
    </lineage>
</organism>
<dbReference type="RefSeq" id="WP_048693742.1">
    <property type="nucleotide sequence ID" value="NZ_KQ130496.1"/>
</dbReference>
<dbReference type="OrthoDB" id="9788260at2"/>
<accession>A0A0J8GP25</accession>
<gene>
    <name evidence="2" type="ORF">XM47_14025</name>
</gene>
<keyword evidence="3" id="KW-1185">Reference proteome</keyword>
<evidence type="ECO:0000313" key="2">
    <source>
        <dbReference type="EMBL" id="KMT64565.1"/>
    </source>
</evidence>
<comment type="caution">
    <text evidence="2">The sequence shown here is derived from an EMBL/GenBank/DDBJ whole genome shotgun (WGS) entry which is preliminary data.</text>
</comment>
<dbReference type="PANTHER" id="PTHR11614">
    <property type="entry name" value="PHOSPHOLIPASE-RELATED"/>
    <property type="match status" value="1"/>
</dbReference>
<evidence type="ECO:0000259" key="1">
    <source>
        <dbReference type="Pfam" id="PF12146"/>
    </source>
</evidence>